<accession>A0A833VXW2</accession>
<keyword evidence="2" id="KW-1185">Reference proteome</keyword>
<organism evidence="1 2">
    <name type="scientific">Frieseomelitta varia</name>
    <dbReference type="NCBI Taxonomy" id="561572"/>
    <lineage>
        <taxon>Eukaryota</taxon>
        <taxon>Metazoa</taxon>
        <taxon>Ecdysozoa</taxon>
        <taxon>Arthropoda</taxon>
        <taxon>Hexapoda</taxon>
        <taxon>Insecta</taxon>
        <taxon>Pterygota</taxon>
        <taxon>Neoptera</taxon>
        <taxon>Endopterygota</taxon>
        <taxon>Hymenoptera</taxon>
        <taxon>Apocrita</taxon>
        <taxon>Aculeata</taxon>
        <taxon>Apoidea</taxon>
        <taxon>Anthophila</taxon>
        <taxon>Apidae</taxon>
        <taxon>Frieseomelitta</taxon>
    </lineage>
</organism>
<reference evidence="1" key="1">
    <citation type="submission" date="2019-11" db="EMBL/GenBank/DDBJ databases">
        <title>The nuclear and mitochondrial genomes of Frieseomelitta varia - a highly eusocial stingless bee (Meliponini) with a permanently sterile worker caste.</title>
        <authorList>
            <person name="Freitas F.C.P."/>
            <person name="Lourenco A.P."/>
            <person name="Nunes F.M.F."/>
            <person name="Paschoal A.R."/>
            <person name="Abreu F.C.P."/>
            <person name="Barbin F.O."/>
            <person name="Bataglia L."/>
            <person name="Cardoso-Junior C.A.M."/>
            <person name="Cervoni M.S."/>
            <person name="Silva S.R."/>
            <person name="Dalarmi F."/>
            <person name="Del Lama M.A."/>
            <person name="Depintor T.S."/>
            <person name="Ferreira K.M."/>
            <person name="Goria P.S."/>
            <person name="Jaskot M.C."/>
            <person name="Lago D.C."/>
            <person name="Luna-Lucena D."/>
            <person name="Moda L.M."/>
            <person name="Nascimento L."/>
            <person name="Pedrino M."/>
            <person name="Rabico F.O."/>
            <person name="Sanches F.C."/>
            <person name="Santos D.E."/>
            <person name="Santos C.G."/>
            <person name="Vieira J."/>
            <person name="Lopes T.F."/>
            <person name="Barchuk A.R."/>
            <person name="Hartfelder K."/>
            <person name="Simoes Z.L.P."/>
            <person name="Bitondi M.M.G."/>
            <person name="Pinheiro D.G."/>
        </authorList>
    </citation>
    <scope>NUCLEOTIDE SEQUENCE</scope>
    <source>
        <strain evidence="1">USP_RPSP 00005682</strain>
        <tissue evidence="1">Whole individual</tissue>
    </source>
</reference>
<dbReference type="AlphaFoldDB" id="A0A833VXW2"/>
<evidence type="ECO:0000313" key="2">
    <source>
        <dbReference type="Proteomes" id="UP000655588"/>
    </source>
</evidence>
<sequence>MKATNYCVRFGHSLWSVNQFASAKRGKTNNKFIASQSFLSSDTDGFKKKATNLLYTVWSLVMVRNQLTSATDIVPASSKEKESDELLYTVLVTRYGPQSNNDTNPFRHRIPKHSATEFMAGPDAYGCMYL</sequence>
<gene>
    <name evidence="1" type="ORF">E2986_13627</name>
</gene>
<dbReference type="Proteomes" id="UP000655588">
    <property type="component" value="Unassembled WGS sequence"/>
</dbReference>
<name>A0A833VXW2_9HYME</name>
<proteinExistence type="predicted"/>
<protein>
    <submittedName>
        <fullName evidence="1">Uncharacterized protein</fullName>
    </submittedName>
</protein>
<evidence type="ECO:0000313" key="1">
    <source>
        <dbReference type="EMBL" id="KAF3424334.1"/>
    </source>
</evidence>
<comment type="caution">
    <text evidence="1">The sequence shown here is derived from an EMBL/GenBank/DDBJ whole genome shotgun (WGS) entry which is preliminary data.</text>
</comment>
<dbReference type="EMBL" id="WNWW01000479">
    <property type="protein sequence ID" value="KAF3424334.1"/>
    <property type="molecule type" value="Genomic_DNA"/>
</dbReference>